<keyword evidence="1" id="KW-0812">Transmembrane</keyword>
<dbReference type="CDD" id="cd02181">
    <property type="entry name" value="GH16_fungal_Lam16A_glucanase"/>
    <property type="match status" value="1"/>
</dbReference>
<gene>
    <name evidence="3" type="ORF">AAFC00_000184</name>
</gene>
<dbReference type="EMBL" id="JBFMKM010000018">
    <property type="protein sequence ID" value="KAL1296710.1"/>
    <property type="molecule type" value="Genomic_DNA"/>
</dbReference>
<sequence length="373" mass="40775">MHENKAFPSGSPPEYTAVTTNAPAAARSKWNPLGWPLWGKLLGVALVIGIIVGIIVGAVVGTKKHAYPNYSRLVYSIEDRYEGEEFFDNFDYFHDYDPAQGFVHYVPQATANSSQYNLTYATSTSAVLKVDTTDQNANTGRYSVRIVSKKQYHTGLFVFDVIHSPYGCSTWPALWLADPTYWPENGEIDVVEAVEQGNTGAQSTLHTKKGCTMDVKREQYGGVLANNCWNGTDDNAGCGVQGAPETYGEALNKNGGGIFAMELRDAGIRVWFFNRTNTPGDIASGNDSSPDPTTWGMPLADFPSTDCDISSHFRNQSIIANIDLCGSWAGSTGVYSEQYGCPGTCEEYVTSNATAFSEAYWEWADFRVYSAAS</sequence>
<keyword evidence="1" id="KW-1133">Transmembrane helix</keyword>
<feature type="domain" description="GH16" evidence="2">
    <location>
        <begin position="68"/>
        <end position="337"/>
    </location>
</feature>
<dbReference type="PROSITE" id="PS51762">
    <property type="entry name" value="GH16_2"/>
    <property type="match status" value="1"/>
</dbReference>
<dbReference type="RefSeq" id="XP_069196392.1">
    <property type="nucleotide sequence ID" value="XM_069341127.1"/>
</dbReference>
<keyword evidence="1" id="KW-0472">Membrane</keyword>
<feature type="transmembrane region" description="Helical" evidence="1">
    <location>
        <begin position="37"/>
        <end position="62"/>
    </location>
</feature>
<dbReference type="PANTHER" id="PTHR10963:SF42">
    <property type="entry name" value="PUTATIVE (AFU_ORTHOLOGUE AFUA_5G02280)-RELATED"/>
    <property type="match status" value="1"/>
</dbReference>
<dbReference type="Pfam" id="PF26113">
    <property type="entry name" value="GH16_XgeA"/>
    <property type="match status" value="1"/>
</dbReference>
<dbReference type="InterPro" id="IPR050546">
    <property type="entry name" value="Glycosyl_Hydrlase_16"/>
</dbReference>
<organism evidence="3 4">
    <name type="scientific">Neodothiora populina</name>
    <dbReference type="NCBI Taxonomy" id="2781224"/>
    <lineage>
        <taxon>Eukaryota</taxon>
        <taxon>Fungi</taxon>
        <taxon>Dikarya</taxon>
        <taxon>Ascomycota</taxon>
        <taxon>Pezizomycotina</taxon>
        <taxon>Dothideomycetes</taxon>
        <taxon>Dothideomycetidae</taxon>
        <taxon>Dothideales</taxon>
        <taxon>Dothioraceae</taxon>
        <taxon>Neodothiora</taxon>
    </lineage>
</organism>
<dbReference type="Gene3D" id="2.60.120.200">
    <property type="match status" value="1"/>
</dbReference>
<evidence type="ECO:0000259" key="2">
    <source>
        <dbReference type="PROSITE" id="PS51762"/>
    </source>
</evidence>
<dbReference type="PANTHER" id="PTHR10963">
    <property type="entry name" value="GLYCOSYL HYDROLASE-RELATED"/>
    <property type="match status" value="1"/>
</dbReference>
<dbReference type="SUPFAM" id="SSF49899">
    <property type="entry name" value="Concanavalin A-like lectins/glucanases"/>
    <property type="match status" value="1"/>
</dbReference>
<dbReference type="GeneID" id="95973887"/>
<evidence type="ECO:0000256" key="1">
    <source>
        <dbReference type="SAM" id="Phobius"/>
    </source>
</evidence>
<dbReference type="InterPro" id="IPR000757">
    <property type="entry name" value="Beta-glucanase-like"/>
</dbReference>
<protein>
    <recommendedName>
        <fullName evidence="2">GH16 domain-containing protein</fullName>
    </recommendedName>
</protein>
<keyword evidence="4" id="KW-1185">Reference proteome</keyword>
<dbReference type="InterPro" id="IPR013320">
    <property type="entry name" value="ConA-like_dom_sf"/>
</dbReference>
<accession>A0ABR3P1W4</accession>
<proteinExistence type="predicted"/>
<comment type="caution">
    <text evidence="3">The sequence shown here is derived from an EMBL/GenBank/DDBJ whole genome shotgun (WGS) entry which is preliminary data.</text>
</comment>
<name>A0ABR3P1W4_9PEZI</name>
<evidence type="ECO:0000313" key="4">
    <source>
        <dbReference type="Proteomes" id="UP001562354"/>
    </source>
</evidence>
<evidence type="ECO:0000313" key="3">
    <source>
        <dbReference type="EMBL" id="KAL1296710.1"/>
    </source>
</evidence>
<reference evidence="3 4" key="1">
    <citation type="submission" date="2024-07" db="EMBL/GenBank/DDBJ databases">
        <title>Draft sequence of the Neodothiora populina.</title>
        <authorList>
            <person name="Drown D.D."/>
            <person name="Schuette U.S."/>
            <person name="Buechlein A.B."/>
            <person name="Rusch D.R."/>
            <person name="Winton L.W."/>
            <person name="Adams G.A."/>
        </authorList>
    </citation>
    <scope>NUCLEOTIDE SEQUENCE [LARGE SCALE GENOMIC DNA]</scope>
    <source>
        <strain evidence="3 4">CPC 39397</strain>
    </source>
</reference>
<dbReference type="Proteomes" id="UP001562354">
    <property type="component" value="Unassembled WGS sequence"/>
</dbReference>